<dbReference type="RefSeq" id="WP_184266581.1">
    <property type="nucleotide sequence ID" value="NZ_JACIIX010000028.1"/>
</dbReference>
<keyword evidence="8" id="KW-0408">Iron</keyword>
<feature type="domain" description="Secretin/TonB short N-terminal" evidence="16">
    <location>
        <begin position="63"/>
        <end position="114"/>
    </location>
</feature>
<dbReference type="PANTHER" id="PTHR32552:SF68">
    <property type="entry name" value="FERRICHROME OUTER MEMBRANE TRANSPORTER_PHAGE RECEPTOR"/>
    <property type="match status" value="1"/>
</dbReference>
<protein>
    <submittedName>
        <fullName evidence="17">Outer membrane receptor for monomeric catechols</fullName>
    </submittedName>
</protein>
<evidence type="ECO:0000256" key="7">
    <source>
        <dbReference type="ARBA" id="ARBA00022729"/>
    </source>
</evidence>
<dbReference type="InterPro" id="IPR039426">
    <property type="entry name" value="TonB-dep_rcpt-like"/>
</dbReference>
<evidence type="ECO:0000256" key="8">
    <source>
        <dbReference type="ARBA" id="ARBA00023004"/>
    </source>
</evidence>
<feature type="signal peptide" evidence="15">
    <location>
        <begin position="1"/>
        <end position="32"/>
    </location>
</feature>
<keyword evidence="6 14" id="KW-0812">Transmembrane</keyword>
<evidence type="ECO:0000313" key="17">
    <source>
        <dbReference type="EMBL" id="MBB6212473.1"/>
    </source>
</evidence>
<evidence type="ECO:0000256" key="11">
    <source>
        <dbReference type="ARBA" id="ARBA00023136"/>
    </source>
</evidence>
<organism evidence="17 18">
    <name type="scientific">Novispirillum itersonii</name>
    <name type="common">Aquaspirillum itersonii</name>
    <dbReference type="NCBI Taxonomy" id="189"/>
    <lineage>
        <taxon>Bacteria</taxon>
        <taxon>Pseudomonadati</taxon>
        <taxon>Pseudomonadota</taxon>
        <taxon>Alphaproteobacteria</taxon>
        <taxon>Rhodospirillales</taxon>
        <taxon>Novispirillaceae</taxon>
        <taxon>Novispirillum</taxon>
    </lineage>
</organism>
<evidence type="ECO:0000256" key="6">
    <source>
        <dbReference type="ARBA" id="ARBA00022692"/>
    </source>
</evidence>
<dbReference type="Proteomes" id="UP000544872">
    <property type="component" value="Unassembled WGS sequence"/>
</dbReference>
<keyword evidence="18" id="KW-1185">Reference proteome</keyword>
<evidence type="ECO:0000256" key="3">
    <source>
        <dbReference type="ARBA" id="ARBA00022448"/>
    </source>
</evidence>
<dbReference type="SUPFAM" id="SSF56935">
    <property type="entry name" value="Porins"/>
    <property type="match status" value="1"/>
</dbReference>
<keyword evidence="12 17" id="KW-0675">Receptor</keyword>
<reference evidence="17 18" key="1">
    <citation type="submission" date="2020-08" db="EMBL/GenBank/DDBJ databases">
        <title>Genomic Encyclopedia of Type Strains, Phase IV (KMG-IV): sequencing the most valuable type-strain genomes for metagenomic binning, comparative biology and taxonomic classification.</title>
        <authorList>
            <person name="Goeker M."/>
        </authorList>
    </citation>
    <scope>NUCLEOTIDE SEQUENCE [LARGE SCALE GENOMIC DNA]</scope>
    <source>
        <strain evidence="17 18">DSM 11590</strain>
    </source>
</reference>
<comment type="caution">
    <text evidence="17">The sequence shown here is derived from an EMBL/GenBank/DDBJ whole genome shotgun (WGS) entry which is preliminary data.</text>
</comment>
<dbReference type="GO" id="GO:0015891">
    <property type="term" value="P:siderophore transport"/>
    <property type="evidence" value="ECO:0007669"/>
    <property type="project" value="UniProtKB-ARBA"/>
</dbReference>
<evidence type="ECO:0000256" key="5">
    <source>
        <dbReference type="ARBA" id="ARBA00022496"/>
    </source>
</evidence>
<dbReference type="Gene3D" id="3.55.50.30">
    <property type="match status" value="1"/>
</dbReference>
<evidence type="ECO:0000313" key="18">
    <source>
        <dbReference type="Proteomes" id="UP000544872"/>
    </source>
</evidence>
<evidence type="ECO:0000256" key="10">
    <source>
        <dbReference type="ARBA" id="ARBA00023077"/>
    </source>
</evidence>
<comment type="subcellular location">
    <subcellularLocation>
        <location evidence="1 14">Cell outer membrane</location>
        <topology evidence="1 14">Multi-pass membrane protein</topology>
    </subcellularLocation>
</comment>
<evidence type="ECO:0000256" key="14">
    <source>
        <dbReference type="PROSITE-ProRule" id="PRU01360"/>
    </source>
</evidence>
<keyword evidence="13 14" id="KW-0998">Cell outer membrane</keyword>
<evidence type="ECO:0000256" key="9">
    <source>
        <dbReference type="ARBA" id="ARBA00023065"/>
    </source>
</evidence>
<proteinExistence type="inferred from homology"/>
<keyword evidence="9" id="KW-0406">Ion transport</keyword>
<dbReference type="EMBL" id="JACIIX010000028">
    <property type="protein sequence ID" value="MBB6212473.1"/>
    <property type="molecule type" value="Genomic_DNA"/>
</dbReference>
<evidence type="ECO:0000256" key="13">
    <source>
        <dbReference type="ARBA" id="ARBA00023237"/>
    </source>
</evidence>
<evidence type="ECO:0000256" key="4">
    <source>
        <dbReference type="ARBA" id="ARBA00022452"/>
    </source>
</evidence>
<dbReference type="PANTHER" id="PTHR32552">
    <property type="entry name" value="FERRICHROME IRON RECEPTOR-RELATED"/>
    <property type="match status" value="1"/>
</dbReference>
<dbReference type="Pfam" id="PF07660">
    <property type="entry name" value="STN"/>
    <property type="match status" value="1"/>
</dbReference>
<dbReference type="AlphaFoldDB" id="A0A7W9ZK84"/>
<keyword evidence="11 14" id="KW-0472">Membrane</keyword>
<dbReference type="SMART" id="SM00965">
    <property type="entry name" value="STN"/>
    <property type="match status" value="1"/>
</dbReference>
<keyword evidence="7 15" id="KW-0732">Signal</keyword>
<feature type="chain" id="PRO_5031088261" evidence="15">
    <location>
        <begin position="33"/>
        <end position="280"/>
    </location>
</feature>
<dbReference type="GO" id="GO:0015344">
    <property type="term" value="F:siderophore uptake transmembrane transporter activity"/>
    <property type="evidence" value="ECO:0007669"/>
    <property type="project" value="TreeGrafter"/>
</dbReference>
<evidence type="ECO:0000256" key="2">
    <source>
        <dbReference type="ARBA" id="ARBA00009810"/>
    </source>
</evidence>
<dbReference type="PROSITE" id="PS52016">
    <property type="entry name" value="TONB_DEPENDENT_REC_3"/>
    <property type="match status" value="1"/>
</dbReference>
<dbReference type="InterPro" id="IPR011662">
    <property type="entry name" value="Secretin/TonB_short_N"/>
</dbReference>
<evidence type="ECO:0000256" key="1">
    <source>
        <dbReference type="ARBA" id="ARBA00004571"/>
    </source>
</evidence>
<evidence type="ECO:0000259" key="16">
    <source>
        <dbReference type="SMART" id="SM00965"/>
    </source>
</evidence>
<accession>A0A7W9ZK84</accession>
<comment type="similarity">
    <text evidence="2 14">Belongs to the TonB-dependent receptor family.</text>
</comment>
<dbReference type="FunFam" id="2.170.130.10:FF:000001">
    <property type="entry name" value="Catecholate siderophore TonB-dependent receptor"/>
    <property type="match status" value="1"/>
</dbReference>
<dbReference type="Pfam" id="PF07715">
    <property type="entry name" value="Plug"/>
    <property type="match status" value="1"/>
</dbReference>
<evidence type="ECO:0000256" key="15">
    <source>
        <dbReference type="SAM" id="SignalP"/>
    </source>
</evidence>
<keyword evidence="3 14" id="KW-0813">Transport</keyword>
<sequence length="280" mass="28755">MTRSALSLRTALLASAALLSGLPVLITAPVPAAAQQAPAARPFDIPAQPLAAAIAAYGRQSGVQVSLRAEDATGRTSAAVSGTLTAEAALTRLLQGTGLTAATATDGTVTLLPLPAAPAGAAVLAPLSVAGTVTVPGDSSPWEPTEGYTARRVATASKTDAPLIRTPQSVSVVTRDQIDAQKADSVVEALRYTPGVVGESFGIDTRYDWTLIRGFSQAETGLFRDGLQLRSTGYASWRQEPYGAERIEVLRGPASVLYGQGDVGGLDLPGKSGERTSKIC</sequence>
<dbReference type="InterPro" id="IPR012910">
    <property type="entry name" value="Plug_dom"/>
</dbReference>
<gene>
    <name evidence="17" type="ORF">FHS48_003929</name>
</gene>
<dbReference type="Gene3D" id="2.170.130.10">
    <property type="entry name" value="TonB-dependent receptor, plug domain"/>
    <property type="match status" value="1"/>
</dbReference>
<dbReference type="InterPro" id="IPR037066">
    <property type="entry name" value="Plug_dom_sf"/>
</dbReference>
<keyword evidence="4 14" id="KW-1134">Transmembrane beta strand</keyword>
<dbReference type="GO" id="GO:0009279">
    <property type="term" value="C:cell outer membrane"/>
    <property type="evidence" value="ECO:0007669"/>
    <property type="project" value="UniProtKB-SubCell"/>
</dbReference>
<keyword evidence="10" id="KW-0798">TonB box</keyword>
<keyword evidence="5" id="KW-0410">Iron transport</keyword>
<evidence type="ECO:0000256" key="12">
    <source>
        <dbReference type="ARBA" id="ARBA00023170"/>
    </source>
</evidence>
<name>A0A7W9ZK84_NOVIT</name>